<proteinExistence type="predicted"/>
<evidence type="ECO:0000313" key="3">
    <source>
        <dbReference type="WBParaSite" id="maker-E.canG7_contigs_2780-snap-gene-0.31-mRNA-1"/>
    </source>
</evidence>
<feature type="region of interest" description="Disordered" evidence="1">
    <location>
        <begin position="357"/>
        <end position="380"/>
    </location>
</feature>
<dbReference type="AlphaFoldDB" id="A0A915ETP7"/>
<name>A0A915ETP7_9CEST</name>
<reference evidence="3" key="1">
    <citation type="submission" date="2022-11" db="UniProtKB">
        <authorList>
            <consortium name="WormBaseParasite"/>
        </authorList>
    </citation>
    <scope>IDENTIFICATION</scope>
</reference>
<sequence>MPMRHNEHGQVAYRRTHRSSTESKLTVIVCSNPIIGDQTAFQSDNPPNKTVALMEKSRITMTTKDDFKLLLAVKYGGRQWSRRISIVVTANEDIGCRLSGQDRDVLLTRVIQYNLNYRIISYLVVGSIPKPPTGLCTQAGDWDKDAPVAERRVLSRQTRGVKPVGGRENKTTAASTLQIPFGKLPAFGNTGHTVTRRNRCMVIIPGLYEEKAEPSQSAAFILNTAFSEPFMNKYSFQANKDELSTKRNAVNPFMSFGKARTKFADYYHPLHKQLVVSYAKWASISFAIGATLGIPLGALSAAIQAGSLPTIATITAGATGTVGAITSSVAAGLRQPPQIGRNAGYSVQELKRLIPDEQQSGGIESPSLEQSAMETKQEDIDETAAEIAAAKTIHKTPQGVASSAGYHLPNVTQPQI</sequence>
<organism evidence="2 3">
    <name type="scientific">Echinococcus canadensis</name>
    <dbReference type="NCBI Taxonomy" id="519352"/>
    <lineage>
        <taxon>Eukaryota</taxon>
        <taxon>Metazoa</taxon>
        <taxon>Spiralia</taxon>
        <taxon>Lophotrochozoa</taxon>
        <taxon>Platyhelminthes</taxon>
        <taxon>Cestoda</taxon>
        <taxon>Eucestoda</taxon>
        <taxon>Cyclophyllidea</taxon>
        <taxon>Taeniidae</taxon>
        <taxon>Echinococcus</taxon>
        <taxon>Echinococcus canadensis group</taxon>
    </lineage>
</organism>
<evidence type="ECO:0000256" key="1">
    <source>
        <dbReference type="SAM" id="MobiDB-lite"/>
    </source>
</evidence>
<dbReference type="WBParaSite" id="maker-E.canG7_contigs_2780-snap-gene-0.31-mRNA-1">
    <property type="protein sequence ID" value="maker-E.canG7_contigs_2780-snap-gene-0.31-mRNA-1"/>
    <property type="gene ID" value="EcG7_05857"/>
</dbReference>
<keyword evidence="2" id="KW-1185">Reference proteome</keyword>
<protein>
    <submittedName>
        <fullName evidence="3">Uncharacterized protein</fullName>
    </submittedName>
</protein>
<feature type="compositionally biased region" description="Polar residues" evidence="1">
    <location>
        <begin position="357"/>
        <end position="374"/>
    </location>
</feature>
<evidence type="ECO:0000313" key="2">
    <source>
        <dbReference type="Proteomes" id="UP000887562"/>
    </source>
</evidence>
<dbReference type="Proteomes" id="UP000887562">
    <property type="component" value="Unplaced"/>
</dbReference>
<accession>A0A915ETP7</accession>